<dbReference type="EMBL" id="WNYA01000003">
    <property type="protein sequence ID" value="KAG8583322.1"/>
    <property type="molecule type" value="Genomic_DNA"/>
</dbReference>
<proteinExistence type="predicted"/>
<evidence type="ECO:0000313" key="2">
    <source>
        <dbReference type="EMBL" id="KAG8583322.1"/>
    </source>
</evidence>
<feature type="region of interest" description="Disordered" evidence="1">
    <location>
        <begin position="439"/>
        <end position="510"/>
    </location>
</feature>
<dbReference type="InterPro" id="IPR026784">
    <property type="entry name" value="Coact_PPARg"/>
</dbReference>
<evidence type="ECO:0008006" key="4">
    <source>
        <dbReference type="Google" id="ProtNLM"/>
    </source>
</evidence>
<comment type="caution">
    <text evidence="2">The sequence shown here is derived from an EMBL/GenBank/DDBJ whole genome shotgun (WGS) entry which is preliminary data.</text>
</comment>
<sequence>MMYSRESFCGELGLRLQDLPLLACLLGNDIVPEKMVGHFHRKCIALYGSCNEQNNRANAIRAVATFISKIQLLPHGLREVERMMEPTFDMTLLPKGIQSYVLPQQNSPWISLTSQSFLNCTELSRSSPCQDQEVVQIALEDHYKGDNVMICNVLCFGESDCSNTLEDENDPDIPCQALVYRIARQHIYAILLGTGDGSPDSCPVVQEWYVYHGNMLEKPELVPALPLSIQGGTPTARELWLSNNPDIQIQRFYTCMACFHVERWTEGIRSLDSHLAATCCLLIYLSVQVDSLTLTDVEAFLAQTLCLPGKSGSQLSSLQLSYVDSRAVHLAFIFLRGLITLMACNSACGYPFDMMDLMPWNTFDGKLFHQKYLLCLERKPLDVILEKQESLIMEFKKLRTIIIEASEAQNRVLQPGPTRTSSLLPVTGGSFTRRDQFYASPSCDQRNERNEWHNVPRHQTTNQGRQFYPYPNQRGENNSWQGVPDWQASHHGQRSHYRGYRRRGHQFSNQ</sequence>
<reference evidence="2" key="1">
    <citation type="thesis" date="2020" institute="ProQuest LLC" country="789 East Eisenhower Parkway, Ann Arbor, MI, USA">
        <title>Comparative Genomics and Chromosome Evolution.</title>
        <authorList>
            <person name="Mudd A.B."/>
        </authorList>
    </citation>
    <scope>NUCLEOTIDE SEQUENCE</scope>
    <source>
        <strain evidence="2">237g6f4</strain>
        <tissue evidence="2">Blood</tissue>
    </source>
</reference>
<organism evidence="2 3">
    <name type="scientific">Engystomops pustulosus</name>
    <name type="common">Tungara frog</name>
    <name type="synonym">Physalaemus pustulosus</name>
    <dbReference type="NCBI Taxonomy" id="76066"/>
    <lineage>
        <taxon>Eukaryota</taxon>
        <taxon>Metazoa</taxon>
        <taxon>Chordata</taxon>
        <taxon>Craniata</taxon>
        <taxon>Vertebrata</taxon>
        <taxon>Euteleostomi</taxon>
        <taxon>Amphibia</taxon>
        <taxon>Batrachia</taxon>
        <taxon>Anura</taxon>
        <taxon>Neobatrachia</taxon>
        <taxon>Hyloidea</taxon>
        <taxon>Leptodactylidae</taxon>
        <taxon>Leiuperinae</taxon>
        <taxon>Engystomops</taxon>
    </lineage>
</organism>
<accession>A0AAV7CGP5</accession>
<gene>
    <name evidence="2" type="ORF">GDO81_008373</name>
</gene>
<dbReference type="PANTHER" id="PTHR15976:SF17">
    <property type="entry name" value="CONSTITUTIVE COACTIVATOR OF PEROXISOME PROLIFERATOR-ACTIVATED RECEPTOR GAMMA"/>
    <property type="match status" value="1"/>
</dbReference>
<dbReference type="GO" id="GO:0005634">
    <property type="term" value="C:nucleus"/>
    <property type="evidence" value="ECO:0007669"/>
    <property type="project" value="TreeGrafter"/>
</dbReference>
<dbReference type="AlphaFoldDB" id="A0AAV7CGP5"/>
<dbReference type="GO" id="GO:0035357">
    <property type="term" value="P:peroxisome proliferator activated receptor signaling pathway"/>
    <property type="evidence" value="ECO:0007669"/>
    <property type="project" value="TreeGrafter"/>
</dbReference>
<dbReference type="PANTHER" id="PTHR15976">
    <property type="entry name" value="CONSTITUTIVE COACTIVATOR OF PEROXISOME PROLIFERATOR-ACTIVATED RECEPTOR GAMMA"/>
    <property type="match status" value="1"/>
</dbReference>
<evidence type="ECO:0000256" key="1">
    <source>
        <dbReference type="SAM" id="MobiDB-lite"/>
    </source>
</evidence>
<evidence type="ECO:0000313" key="3">
    <source>
        <dbReference type="Proteomes" id="UP000824782"/>
    </source>
</evidence>
<protein>
    <recommendedName>
        <fullName evidence="4">Constitutive coactivator of peroxisome proliferator-activated receptor gamma</fullName>
    </recommendedName>
</protein>
<dbReference type="Proteomes" id="UP000824782">
    <property type="component" value="Unassembled WGS sequence"/>
</dbReference>
<feature type="compositionally biased region" description="Basic residues" evidence="1">
    <location>
        <begin position="491"/>
        <end position="510"/>
    </location>
</feature>
<keyword evidence="3" id="KW-1185">Reference proteome</keyword>
<name>A0AAV7CGP5_ENGPU</name>
<dbReference type="GO" id="GO:0045444">
    <property type="term" value="P:fat cell differentiation"/>
    <property type="evidence" value="ECO:0007669"/>
    <property type="project" value="TreeGrafter"/>
</dbReference>
<feature type="compositionally biased region" description="Basic and acidic residues" evidence="1">
    <location>
        <begin position="445"/>
        <end position="454"/>
    </location>
</feature>